<dbReference type="PANTHER" id="PTHR22166:SF12">
    <property type="entry name" value="ENDOPLASMIC RETICULUM JUNCTION FORMATION PROTEIN LUNAPARK"/>
    <property type="match status" value="1"/>
</dbReference>
<feature type="transmembrane region" description="Helical" evidence="1">
    <location>
        <begin position="104"/>
        <end position="127"/>
    </location>
</feature>
<dbReference type="VEuPathDB" id="FungiDB:F503_03392"/>
<keyword evidence="5" id="KW-1185">Reference proteome</keyword>
<dbReference type="InterPro" id="IPR019273">
    <property type="entry name" value="Lunapark_Znf"/>
</dbReference>
<evidence type="ECO:0000313" key="4">
    <source>
        <dbReference type="EMBL" id="EPE06965.1"/>
    </source>
</evidence>
<dbReference type="GO" id="GO:0008270">
    <property type="term" value="F:zinc ion binding"/>
    <property type="evidence" value="ECO:0007669"/>
    <property type="project" value="UniProtKB-KW"/>
</dbReference>
<keyword evidence="1" id="KW-0479">Metal-binding</keyword>
<keyword evidence="1" id="KW-0256">Endoplasmic reticulum</keyword>
<dbReference type="EMBL" id="KE148152">
    <property type="protein sequence ID" value="EPE06965.1"/>
    <property type="molecule type" value="Genomic_DNA"/>
</dbReference>
<dbReference type="Proteomes" id="UP000016923">
    <property type="component" value="Unassembled WGS sequence"/>
</dbReference>
<dbReference type="eggNOG" id="KOG2846">
    <property type="taxonomic scope" value="Eukaryota"/>
</dbReference>
<sequence length="458" mass="48823">MSVLAVPRRSSSCTTSPKDVPKTPEAPTSPESSVQLCRSPAFTTLPTTRGAQHQAVGSCYIYSLRYVRHIATIQLASAQSRHGVILAMEAKLDRTRSTSRRVRVLCTLYLTFGYLVYAIVLVLVVGYRNMGAVEWSGVAGGPVIIYAARAALAVYYNFRIDSLSSKLKEHQTERGKTIQKLKDATKYDSTLQLLEKYGGSEAKPGKGKGDEANEQGVENKRKAAPAGPGRNGSNDGTADPLTPHRTRLPPPPTANIQRGGVQTPASKQTTPLASKVNSPSGNNIDISAEFAPNAFGANDDATTLPPRIPSGQYVAGPASTSGGALLGESHWYDRILDLLMGDDETAARNRLVLICSSCRLVNGQAPPGTRSLAEVGSWRCMGCNAMNGEVAEAKKIVSEVLSRGAQPGEESDDATEEDSSDVEDVKEEEVGDHDDGHVATGKDTGDNKGARKRGKKSK</sequence>
<dbReference type="Pfam" id="PF10058">
    <property type="entry name" value="Zn_ribbon_10"/>
    <property type="match status" value="1"/>
</dbReference>
<evidence type="ECO:0000313" key="5">
    <source>
        <dbReference type="Proteomes" id="UP000016923"/>
    </source>
</evidence>
<feature type="compositionally biased region" description="Basic and acidic residues" evidence="2">
    <location>
        <begin position="203"/>
        <end position="221"/>
    </location>
</feature>
<comment type="function">
    <text evidence="1">Plays a role in determining ER morphology.</text>
</comment>
<dbReference type="STRING" id="1262450.S3D122"/>
<accession>S3D122</accession>
<keyword evidence="1" id="KW-0812">Transmembrane</keyword>
<keyword evidence="1" id="KW-1133">Transmembrane helix</keyword>
<proteinExistence type="inferred from homology"/>
<gene>
    <name evidence="4" type="ORF">F503_03392</name>
</gene>
<feature type="region of interest" description="Disordered" evidence="2">
    <location>
        <begin position="198"/>
        <end position="287"/>
    </location>
</feature>
<feature type="compositionally biased region" description="Polar residues" evidence="2">
    <location>
        <begin position="263"/>
        <end position="285"/>
    </location>
</feature>
<comment type="subcellular location">
    <subcellularLocation>
        <location evidence="1">Endoplasmic reticulum membrane</location>
        <topology evidence="1">Multi-pass membrane protein</topology>
    </subcellularLocation>
</comment>
<organism evidence="4 5">
    <name type="scientific">Ophiostoma piceae (strain UAMH 11346)</name>
    <name type="common">Sap stain fungus</name>
    <dbReference type="NCBI Taxonomy" id="1262450"/>
    <lineage>
        <taxon>Eukaryota</taxon>
        <taxon>Fungi</taxon>
        <taxon>Dikarya</taxon>
        <taxon>Ascomycota</taxon>
        <taxon>Pezizomycotina</taxon>
        <taxon>Sordariomycetes</taxon>
        <taxon>Sordariomycetidae</taxon>
        <taxon>Ophiostomatales</taxon>
        <taxon>Ophiostomataceae</taxon>
        <taxon>Ophiostoma</taxon>
    </lineage>
</organism>
<evidence type="ECO:0000259" key="3">
    <source>
        <dbReference type="Pfam" id="PF10058"/>
    </source>
</evidence>
<keyword evidence="1" id="KW-0472">Membrane</keyword>
<dbReference type="AlphaFoldDB" id="S3D122"/>
<dbReference type="OrthoDB" id="1725934at2759"/>
<feature type="domain" description="Lunapark zinc ribbon" evidence="3">
    <location>
        <begin position="331"/>
        <end position="387"/>
    </location>
</feature>
<comment type="domain">
    <text evidence="1">The C4-type zinc finger motif is necessary both for its ER three-way tubular junction localization and formation.</text>
</comment>
<dbReference type="HOGENOM" id="CLU_039522_1_0_1"/>
<feature type="region of interest" description="Disordered" evidence="2">
    <location>
        <begin position="403"/>
        <end position="458"/>
    </location>
</feature>
<evidence type="ECO:0000256" key="1">
    <source>
        <dbReference type="RuleBase" id="RU367073"/>
    </source>
</evidence>
<dbReference type="PANTHER" id="PTHR22166">
    <property type="entry name" value="ENDOPLASMIC RETICULUM JUNCTION FORMATION PROTEIN LUNAPARK"/>
    <property type="match status" value="1"/>
</dbReference>
<dbReference type="GO" id="GO:0071788">
    <property type="term" value="P:endoplasmic reticulum tubular network maintenance"/>
    <property type="evidence" value="ECO:0007669"/>
    <property type="project" value="UniProtKB-UniRule"/>
</dbReference>
<feature type="transmembrane region" description="Helical" evidence="1">
    <location>
        <begin position="139"/>
        <end position="158"/>
    </location>
</feature>
<comment type="similarity">
    <text evidence="1">Belongs to the lunapark family.</text>
</comment>
<keyword evidence="1" id="KW-0863">Zinc-finger</keyword>
<reference evidence="4 5" key="1">
    <citation type="journal article" date="2013" name="BMC Genomics">
        <title>The genome and transcriptome of the pine saprophyte Ophiostoma piceae, and a comparison with the bark beetle-associated pine pathogen Grosmannia clavigera.</title>
        <authorList>
            <person name="Haridas S."/>
            <person name="Wang Y."/>
            <person name="Lim L."/>
            <person name="Massoumi Alamouti S."/>
            <person name="Jackman S."/>
            <person name="Docking R."/>
            <person name="Robertson G."/>
            <person name="Birol I."/>
            <person name="Bohlmann J."/>
            <person name="Breuil C."/>
        </authorList>
    </citation>
    <scope>NUCLEOTIDE SEQUENCE [LARGE SCALE GENOMIC DNA]</scope>
    <source>
        <strain evidence="4 5">UAMH 11346</strain>
    </source>
</reference>
<name>S3D122_OPHP1</name>
<dbReference type="GO" id="GO:1903373">
    <property type="term" value="P:positive regulation of endoplasmic reticulum tubular network organization"/>
    <property type="evidence" value="ECO:0007669"/>
    <property type="project" value="UniProtKB-UniRule"/>
</dbReference>
<evidence type="ECO:0000256" key="2">
    <source>
        <dbReference type="SAM" id="MobiDB-lite"/>
    </source>
</evidence>
<feature type="region of interest" description="Disordered" evidence="2">
    <location>
        <begin position="1"/>
        <end position="35"/>
    </location>
</feature>
<dbReference type="GO" id="GO:0098826">
    <property type="term" value="C:endoplasmic reticulum tubular network membrane"/>
    <property type="evidence" value="ECO:0007669"/>
    <property type="project" value="UniProtKB-UniRule"/>
</dbReference>
<protein>
    <recommendedName>
        <fullName evidence="1">Endoplasmic reticulum junction formation protein lunapark</fullName>
    </recommendedName>
</protein>
<feature type="compositionally biased region" description="Acidic residues" evidence="2">
    <location>
        <begin position="409"/>
        <end position="432"/>
    </location>
</feature>
<dbReference type="InterPro" id="IPR040115">
    <property type="entry name" value="Lnp"/>
</dbReference>
<keyword evidence="1" id="KW-0862">Zinc</keyword>